<evidence type="ECO:0000313" key="2">
    <source>
        <dbReference type="EMBL" id="MEE2038969.1"/>
    </source>
</evidence>
<dbReference type="EMBL" id="JAUZMY010000016">
    <property type="protein sequence ID" value="MEE2038969.1"/>
    <property type="molecule type" value="Genomic_DNA"/>
</dbReference>
<dbReference type="InterPro" id="IPR002559">
    <property type="entry name" value="Transposase_11"/>
</dbReference>
<gene>
    <name evidence="2" type="ORF">Q8791_17270</name>
</gene>
<dbReference type="NCBIfam" id="NF033564">
    <property type="entry name" value="transpos_ISAs1"/>
    <property type="match status" value="1"/>
</dbReference>
<name>A0ABU7KAN5_9ACTN</name>
<dbReference type="PANTHER" id="PTHR30298">
    <property type="entry name" value="H REPEAT-ASSOCIATED PREDICTED TRANSPOSASE"/>
    <property type="match status" value="1"/>
</dbReference>
<evidence type="ECO:0000313" key="3">
    <source>
        <dbReference type="Proteomes" id="UP001356095"/>
    </source>
</evidence>
<dbReference type="PANTHER" id="PTHR30298:SF0">
    <property type="entry name" value="PROTEIN YBFL-RELATED"/>
    <property type="match status" value="1"/>
</dbReference>
<accession>A0ABU7KAN5</accession>
<dbReference type="Proteomes" id="UP001356095">
    <property type="component" value="Unassembled WGS sequence"/>
</dbReference>
<protein>
    <submittedName>
        <fullName evidence="2">ISAs1 family transposase</fullName>
    </submittedName>
</protein>
<proteinExistence type="predicted"/>
<reference evidence="2 3" key="1">
    <citation type="submission" date="2023-08" db="EMBL/GenBank/DDBJ databases">
        <authorList>
            <person name="Girao M."/>
            <person name="Carvalho M.F."/>
        </authorList>
    </citation>
    <scope>NUCLEOTIDE SEQUENCE [LARGE SCALE GENOMIC DNA]</scope>
    <source>
        <strain evidence="2 3">CT-R113</strain>
    </source>
</reference>
<organism evidence="2 3">
    <name type="scientific">Nocardiopsis codii</name>
    <dbReference type="NCBI Taxonomy" id="3065942"/>
    <lineage>
        <taxon>Bacteria</taxon>
        <taxon>Bacillati</taxon>
        <taxon>Actinomycetota</taxon>
        <taxon>Actinomycetes</taxon>
        <taxon>Streptosporangiales</taxon>
        <taxon>Nocardiopsidaceae</taxon>
        <taxon>Nocardiopsis</taxon>
    </lineage>
</organism>
<feature type="domain" description="Transposase IS4-like" evidence="1">
    <location>
        <begin position="36"/>
        <end position="132"/>
    </location>
</feature>
<comment type="caution">
    <text evidence="2">The sequence shown here is derived from an EMBL/GenBank/DDBJ whole genome shotgun (WGS) entry which is preliminary data.</text>
</comment>
<evidence type="ECO:0000259" key="1">
    <source>
        <dbReference type="Pfam" id="PF01609"/>
    </source>
</evidence>
<sequence length="137" mass="14678">MPDHLRGSGRTHRTIRRVLLALAPETLATLTRPDTLQVVAVDGKTLRGSATPTEAAVHLLAALPPDRRLAAQVRVPAGTSEIDALTLLLEGVDLAGVVVTADALHTQTDTATHLVEELHADYVLTVKRNQKTLFAQL</sequence>
<keyword evidence="3" id="KW-1185">Reference proteome</keyword>
<dbReference type="RefSeq" id="WP_330092740.1">
    <property type="nucleotide sequence ID" value="NZ_JAUZMY010000016.1"/>
</dbReference>
<dbReference type="InterPro" id="IPR047647">
    <property type="entry name" value="ISAs1_transpos"/>
</dbReference>
<dbReference type="InterPro" id="IPR051698">
    <property type="entry name" value="Transposase_11-like"/>
</dbReference>
<dbReference type="Pfam" id="PF01609">
    <property type="entry name" value="DDE_Tnp_1"/>
    <property type="match status" value="1"/>
</dbReference>